<dbReference type="PANTHER" id="PTHR34129:SF1">
    <property type="entry name" value="DUF952 DOMAIN-CONTAINING PROTEIN"/>
    <property type="match status" value="1"/>
</dbReference>
<dbReference type="OrthoDB" id="5638018at2"/>
<protein>
    <recommendedName>
        <fullName evidence="3">DUF952 domain-containing protein</fullName>
    </recommendedName>
</protein>
<proteinExistence type="predicted"/>
<dbReference type="InterPro" id="IPR009297">
    <property type="entry name" value="DUF952"/>
</dbReference>
<dbReference type="AlphaFoldDB" id="A0A2A2GE54"/>
<dbReference type="Gene3D" id="3.20.170.20">
    <property type="entry name" value="Protein of unknown function DUF952"/>
    <property type="match status" value="1"/>
</dbReference>
<evidence type="ECO:0008006" key="3">
    <source>
        <dbReference type="Google" id="ProtNLM"/>
    </source>
</evidence>
<organism evidence="1 2">
    <name type="scientific">Fodinibius salipaludis</name>
    <dbReference type="NCBI Taxonomy" id="2032627"/>
    <lineage>
        <taxon>Bacteria</taxon>
        <taxon>Pseudomonadati</taxon>
        <taxon>Balneolota</taxon>
        <taxon>Balneolia</taxon>
        <taxon>Balneolales</taxon>
        <taxon>Balneolaceae</taxon>
        <taxon>Fodinibius</taxon>
    </lineage>
</organism>
<comment type="caution">
    <text evidence="1">The sequence shown here is derived from an EMBL/GenBank/DDBJ whole genome shotgun (WGS) entry which is preliminary data.</text>
</comment>
<dbReference type="RefSeq" id="WP_095604735.1">
    <property type="nucleotide sequence ID" value="NZ_NSKE01000001.1"/>
</dbReference>
<sequence length="116" mass="13155">MRDDLLFHITTKEDWKTFNNSGSFEPESLDSEGFIHCSTGEQVEDTANRIFGDKDEILLLVIDATTLHEDIKYEKDADTGEKFPHLYSPLNTNAIIDKITIKAEDDGHFDIAFTTS</sequence>
<dbReference type="PANTHER" id="PTHR34129">
    <property type="entry name" value="BLR1139 PROTEIN"/>
    <property type="match status" value="1"/>
</dbReference>
<dbReference type="Pfam" id="PF06108">
    <property type="entry name" value="DUF952"/>
    <property type="match status" value="1"/>
</dbReference>
<gene>
    <name evidence="1" type="ORF">CK503_00035</name>
</gene>
<dbReference type="EMBL" id="NSKE01000001">
    <property type="protein sequence ID" value="PAU95490.1"/>
    <property type="molecule type" value="Genomic_DNA"/>
</dbReference>
<name>A0A2A2GE54_9BACT</name>
<dbReference type="Proteomes" id="UP000218831">
    <property type="component" value="Unassembled WGS sequence"/>
</dbReference>
<dbReference type="SUPFAM" id="SSF56399">
    <property type="entry name" value="ADP-ribosylation"/>
    <property type="match status" value="1"/>
</dbReference>
<keyword evidence="2" id="KW-1185">Reference proteome</keyword>
<evidence type="ECO:0000313" key="2">
    <source>
        <dbReference type="Proteomes" id="UP000218831"/>
    </source>
</evidence>
<evidence type="ECO:0000313" key="1">
    <source>
        <dbReference type="EMBL" id="PAU95490.1"/>
    </source>
</evidence>
<reference evidence="1 2" key="1">
    <citation type="submission" date="2017-08" db="EMBL/GenBank/DDBJ databases">
        <title>Aliifodinibius alkalisoli sp. nov., isolated from saline alkaline soil.</title>
        <authorList>
            <person name="Liu D."/>
            <person name="Zhang G."/>
        </authorList>
    </citation>
    <scope>NUCLEOTIDE SEQUENCE [LARGE SCALE GENOMIC DNA]</scope>
    <source>
        <strain evidence="1 2">WN023</strain>
    </source>
</reference>
<accession>A0A2A2GE54</accession>